<feature type="region of interest" description="Disordered" evidence="1">
    <location>
        <begin position="81"/>
        <end position="112"/>
    </location>
</feature>
<evidence type="ECO:0000313" key="3">
    <source>
        <dbReference type="Proteomes" id="UP001151760"/>
    </source>
</evidence>
<reference evidence="2" key="1">
    <citation type="journal article" date="2022" name="Int. J. Mol. Sci.">
        <title>Draft Genome of Tanacetum Coccineum: Genomic Comparison of Closely Related Tanacetum-Family Plants.</title>
        <authorList>
            <person name="Yamashiro T."/>
            <person name="Shiraishi A."/>
            <person name="Nakayama K."/>
            <person name="Satake H."/>
        </authorList>
    </citation>
    <scope>NUCLEOTIDE SEQUENCE</scope>
</reference>
<comment type="caution">
    <text evidence="2">The sequence shown here is derived from an EMBL/GenBank/DDBJ whole genome shotgun (WGS) entry which is preliminary data.</text>
</comment>
<sequence length="112" mass="12813">MHNNIMVVGSRDRPPMLATRRYAQWLQQGESLNKQDVKTSLFWEFGRFTLRDGDSIESYYSRNANSLTLVAAAQQYPDPCYQAPKSHKSYAPPSKQSSSLDLMQLPDTKAKR</sequence>
<gene>
    <name evidence="2" type="ORF">Tco_0857551</name>
</gene>
<evidence type="ECO:0000256" key="1">
    <source>
        <dbReference type="SAM" id="MobiDB-lite"/>
    </source>
</evidence>
<organism evidence="2 3">
    <name type="scientific">Tanacetum coccineum</name>
    <dbReference type="NCBI Taxonomy" id="301880"/>
    <lineage>
        <taxon>Eukaryota</taxon>
        <taxon>Viridiplantae</taxon>
        <taxon>Streptophyta</taxon>
        <taxon>Embryophyta</taxon>
        <taxon>Tracheophyta</taxon>
        <taxon>Spermatophyta</taxon>
        <taxon>Magnoliopsida</taxon>
        <taxon>eudicotyledons</taxon>
        <taxon>Gunneridae</taxon>
        <taxon>Pentapetalae</taxon>
        <taxon>asterids</taxon>
        <taxon>campanulids</taxon>
        <taxon>Asterales</taxon>
        <taxon>Asteraceae</taxon>
        <taxon>Asteroideae</taxon>
        <taxon>Anthemideae</taxon>
        <taxon>Anthemidinae</taxon>
        <taxon>Tanacetum</taxon>
    </lineage>
</organism>
<dbReference type="EMBL" id="BQNB010012993">
    <property type="protein sequence ID" value="GJT10509.1"/>
    <property type="molecule type" value="Genomic_DNA"/>
</dbReference>
<dbReference type="Proteomes" id="UP001151760">
    <property type="component" value="Unassembled WGS sequence"/>
</dbReference>
<proteinExistence type="predicted"/>
<reference evidence="2" key="2">
    <citation type="submission" date="2022-01" db="EMBL/GenBank/DDBJ databases">
        <authorList>
            <person name="Yamashiro T."/>
            <person name="Shiraishi A."/>
            <person name="Satake H."/>
            <person name="Nakayama K."/>
        </authorList>
    </citation>
    <scope>NUCLEOTIDE SEQUENCE</scope>
</reference>
<evidence type="ECO:0000313" key="2">
    <source>
        <dbReference type="EMBL" id="GJT10509.1"/>
    </source>
</evidence>
<keyword evidence="3" id="KW-1185">Reference proteome</keyword>
<name>A0ABQ5BC89_9ASTR</name>
<accession>A0ABQ5BC89</accession>
<protein>
    <submittedName>
        <fullName evidence="2">Uncharacterized protein</fullName>
    </submittedName>
</protein>